<gene>
    <name evidence="1" type="ORF">LCGC14_0875030</name>
</gene>
<dbReference type="AlphaFoldDB" id="A0A0F9P3L1"/>
<protein>
    <submittedName>
        <fullName evidence="1">Uncharacterized protein</fullName>
    </submittedName>
</protein>
<organism evidence="1">
    <name type="scientific">marine sediment metagenome</name>
    <dbReference type="NCBI Taxonomy" id="412755"/>
    <lineage>
        <taxon>unclassified sequences</taxon>
        <taxon>metagenomes</taxon>
        <taxon>ecological metagenomes</taxon>
    </lineage>
</organism>
<evidence type="ECO:0000313" key="1">
    <source>
        <dbReference type="EMBL" id="KKN26400.1"/>
    </source>
</evidence>
<proteinExistence type="predicted"/>
<comment type="caution">
    <text evidence="1">The sequence shown here is derived from an EMBL/GenBank/DDBJ whole genome shotgun (WGS) entry which is preliminary data.</text>
</comment>
<reference evidence="1" key="1">
    <citation type="journal article" date="2015" name="Nature">
        <title>Complex archaea that bridge the gap between prokaryotes and eukaryotes.</title>
        <authorList>
            <person name="Spang A."/>
            <person name="Saw J.H."/>
            <person name="Jorgensen S.L."/>
            <person name="Zaremba-Niedzwiedzka K."/>
            <person name="Martijn J."/>
            <person name="Lind A.E."/>
            <person name="van Eijk R."/>
            <person name="Schleper C."/>
            <person name="Guy L."/>
            <person name="Ettema T.J."/>
        </authorList>
    </citation>
    <scope>NUCLEOTIDE SEQUENCE</scope>
</reference>
<dbReference type="EMBL" id="LAZR01002721">
    <property type="protein sequence ID" value="KKN26400.1"/>
    <property type="molecule type" value="Genomic_DNA"/>
</dbReference>
<sequence length="198" mass="23142">MEEPKEIDPSKEESDELKGGIFKKGEFSIFVDKVNDDLDEFYVKSDEVFQKLRKIINKAFKNIRAFFKVQKKEKDGEKEKGKFREKLYQQNLKLEKKLKKISKRIKMTNTLAGEIKDDTSRIVLQLDEVAIILDHQMEAIGKIEEIESYMKANLGSDWNQLKHNWQEYKDGEITRGDFAKIALKKVGKKFLGIFVNTS</sequence>
<name>A0A0F9P3L1_9ZZZZ</name>
<accession>A0A0F9P3L1</accession>